<organism evidence="1 2">
    <name type="scientific">Biomphalaria pfeifferi</name>
    <name type="common">Bloodfluke planorb</name>
    <name type="synonym">Freshwater snail</name>
    <dbReference type="NCBI Taxonomy" id="112525"/>
    <lineage>
        <taxon>Eukaryota</taxon>
        <taxon>Metazoa</taxon>
        <taxon>Spiralia</taxon>
        <taxon>Lophotrochozoa</taxon>
        <taxon>Mollusca</taxon>
        <taxon>Gastropoda</taxon>
        <taxon>Heterobranchia</taxon>
        <taxon>Euthyneura</taxon>
        <taxon>Panpulmonata</taxon>
        <taxon>Hygrophila</taxon>
        <taxon>Lymnaeoidea</taxon>
        <taxon>Planorbidae</taxon>
        <taxon>Biomphalaria</taxon>
    </lineage>
</organism>
<evidence type="ECO:0000313" key="2">
    <source>
        <dbReference type="Proteomes" id="UP001233172"/>
    </source>
</evidence>
<dbReference type="AlphaFoldDB" id="A0AAD8EUS7"/>
<protein>
    <submittedName>
        <fullName evidence="1">Uncharacterized protein</fullName>
    </submittedName>
</protein>
<accession>A0AAD8EUS7</accession>
<keyword evidence="2" id="KW-1185">Reference proteome</keyword>
<dbReference type="Proteomes" id="UP001233172">
    <property type="component" value="Unassembled WGS sequence"/>
</dbReference>
<dbReference type="EMBL" id="JASAOG010000344">
    <property type="protein sequence ID" value="KAK0040203.1"/>
    <property type="molecule type" value="Genomic_DNA"/>
</dbReference>
<comment type="caution">
    <text evidence="1">The sequence shown here is derived from an EMBL/GenBank/DDBJ whole genome shotgun (WGS) entry which is preliminary data.</text>
</comment>
<reference evidence="1" key="2">
    <citation type="submission" date="2023-04" db="EMBL/GenBank/DDBJ databases">
        <authorList>
            <person name="Bu L."/>
            <person name="Lu L."/>
            <person name="Laidemitt M.R."/>
            <person name="Zhang S.M."/>
            <person name="Mutuku M."/>
            <person name="Mkoji G."/>
            <person name="Steinauer M."/>
            <person name="Loker E.S."/>
        </authorList>
    </citation>
    <scope>NUCLEOTIDE SEQUENCE</scope>
    <source>
        <strain evidence="1">KasaAsao</strain>
        <tissue evidence="1">Whole Snail</tissue>
    </source>
</reference>
<evidence type="ECO:0000313" key="1">
    <source>
        <dbReference type="EMBL" id="KAK0040203.1"/>
    </source>
</evidence>
<gene>
    <name evidence="1" type="ORF">Bpfe_030381</name>
</gene>
<reference evidence="1" key="1">
    <citation type="journal article" date="2023" name="PLoS Negl. Trop. Dis.">
        <title>A genome sequence for Biomphalaria pfeifferi, the major vector snail for the human-infecting parasite Schistosoma mansoni.</title>
        <authorList>
            <person name="Bu L."/>
            <person name="Lu L."/>
            <person name="Laidemitt M.R."/>
            <person name="Zhang S.M."/>
            <person name="Mutuku M."/>
            <person name="Mkoji G."/>
            <person name="Steinauer M."/>
            <person name="Loker E.S."/>
        </authorList>
    </citation>
    <scope>NUCLEOTIDE SEQUENCE</scope>
    <source>
        <strain evidence="1">KasaAsao</strain>
    </source>
</reference>
<name>A0AAD8EUS7_BIOPF</name>
<proteinExistence type="predicted"/>
<sequence length="68" mass="7510">MSSRRNPPWAPQRPVIASNMTIIVHYRAALAREMDRLKHAEKGGELERTGMGGLMGASVKRECPHVGV</sequence>